<feature type="binding site" evidence="5">
    <location>
        <position position="72"/>
    </location>
    <ligand>
        <name>molybdate</name>
        <dbReference type="ChEBI" id="CHEBI:36264"/>
    </ligand>
</feature>
<evidence type="ECO:0000256" key="5">
    <source>
        <dbReference type="PIRSR" id="PIRSR004846-1"/>
    </source>
</evidence>
<dbReference type="KEGG" id="pth:PTH_0675"/>
<dbReference type="GO" id="GO:1901359">
    <property type="term" value="F:tungstate binding"/>
    <property type="evidence" value="ECO:0007669"/>
    <property type="project" value="UniProtKB-ARBA"/>
</dbReference>
<dbReference type="GO" id="GO:0046872">
    <property type="term" value="F:metal ion binding"/>
    <property type="evidence" value="ECO:0007669"/>
    <property type="project" value="UniProtKB-KW"/>
</dbReference>
<feature type="chain" id="PRO_5039243831" evidence="6">
    <location>
        <begin position="20"/>
        <end position="262"/>
    </location>
</feature>
<comment type="similarity">
    <text evidence="1">Belongs to the bacterial solute-binding protein ModA family.</text>
</comment>
<protein>
    <submittedName>
        <fullName evidence="7">ABC-type molybdate transport system, periplasmic component</fullName>
    </submittedName>
</protein>
<accession>A5D4J6</accession>
<sequence>MKKYLFLLIILLLTAAAAAGCGTGKEQPKAAAEPVNLTVSAAASLQDALEELKTVYAGQNPGVTVTYNFAASGTLQKQIEEGAPVDLFISAGKSQMDALSEKGLILNDSRKDLLGNELVLIARKDSELTGFEDLAGPDVARISIGTPETVPAGQYAREALSKLKLWDKLQPKFVLAKDVRQVLTYVETGNVDAGLVYRSDALAGKEIKVVAAAPADSHAPIVYPMAIIKSTKHQKEAEAFASFLSGAEAMQVFTKYGFKTLR</sequence>
<evidence type="ECO:0000256" key="4">
    <source>
        <dbReference type="ARBA" id="ARBA00022729"/>
    </source>
</evidence>
<feature type="binding site" evidence="5">
    <location>
        <position position="44"/>
    </location>
    <ligand>
        <name>molybdate</name>
        <dbReference type="ChEBI" id="CHEBI:36264"/>
    </ligand>
</feature>
<feature type="binding site" evidence="5">
    <location>
        <position position="179"/>
    </location>
    <ligand>
        <name>molybdate</name>
        <dbReference type="ChEBI" id="CHEBI:36264"/>
    </ligand>
</feature>
<evidence type="ECO:0000256" key="3">
    <source>
        <dbReference type="ARBA" id="ARBA00022723"/>
    </source>
</evidence>
<dbReference type="PIRSF" id="PIRSF004846">
    <property type="entry name" value="ModA"/>
    <property type="match status" value="1"/>
</dbReference>
<dbReference type="InterPro" id="IPR005950">
    <property type="entry name" value="ModA"/>
</dbReference>
<dbReference type="AlphaFoldDB" id="A5D4J6"/>
<keyword evidence="4 6" id="KW-0732">Signal</keyword>
<organism evidence="7 8">
    <name type="scientific">Pelotomaculum thermopropionicum (strain DSM 13744 / JCM 10971 / SI)</name>
    <dbReference type="NCBI Taxonomy" id="370438"/>
    <lineage>
        <taxon>Bacteria</taxon>
        <taxon>Bacillati</taxon>
        <taxon>Bacillota</taxon>
        <taxon>Clostridia</taxon>
        <taxon>Eubacteriales</taxon>
        <taxon>Desulfotomaculaceae</taxon>
        <taxon>Pelotomaculum</taxon>
    </lineage>
</organism>
<dbReference type="SUPFAM" id="SSF53850">
    <property type="entry name" value="Periplasmic binding protein-like II"/>
    <property type="match status" value="1"/>
</dbReference>
<dbReference type="Pfam" id="PF13531">
    <property type="entry name" value="SBP_bac_11"/>
    <property type="match status" value="1"/>
</dbReference>
<keyword evidence="3 5" id="KW-0479">Metal-binding</keyword>
<dbReference type="FunFam" id="3.40.190.10:FF:000035">
    <property type="entry name" value="Molybdate ABC transporter substrate-binding protein"/>
    <property type="match status" value="1"/>
</dbReference>
<reference evidence="8" key="1">
    <citation type="journal article" date="2008" name="Genome Res.">
        <title>The genome of Pelotomaculum thermopropionicum reveals niche-associated evolution in anaerobic microbiota.</title>
        <authorList>
            <person name="Kosaka T."/>
            <person name="Kato S."/>
            <person name="Shimoyama T."/>
            <person name="Ishii S."/>
            <person name="Abe T."/>
            <person name="Watanabe K."/>
        </authorList>
    </citation>
    <scope>NUCLEOTIDE SEQUENCE [LARGE SCALE GENOMIC DNA]</scope>
    <source>
        <strain evidence="8">DSM 13744 / JCM 10971 / SI</strain>
    </source>
</reference>
<proteinExistence type="inferred from homology"/>
<evidence type="ECO:0000256" key="6">
    <source>
        <dbReference type="SAM" id="SignalP"/>
    </source>
</evidence>
<name>A5D4J6_PELTS</name>
<feature type="signal peptide" evidence="6">
    <location>
        <begin position="1"/>
        <end position="19"/>
    </location>
</feature>
<feature type="binding site" evidence="5">
    <location>
        <position position="197"/>
    </location>
    <ligand>
        <name>molybdate</name>
        <dbReference type="ChEBI" id="CHEBI:36264"/>
    </ligand>
</feature>
<dbReference type="HOGENOM" id="CLU_065520_3_1_9"/>
<dbReference type="Proteomes" id="UP000006556">
    <property type="component" value="Chromosome"/>
</dbReference>
<dbReference type="STRING" id="370438.PTH_0675"/>
<keyword evidence="2 5" id="KW-0500">Molybdenum</keyword>
<gene>
    <name evidence="7" type="primary">ModA</name>
    <name evidence="7" type="ordered locus">PTH_0675</name>
</gene>
<keyword evidence="8" id="KW-1185">Reference proteome</keyword>
<dbReference type="PANTHER" id="PTHR30632">
    <property type="entry name" value="MOLYBDATE-BINDING PERIPLASMIC PROTEIN"/>
    <property type="match status" value="1"/>
</dbReference>
<feature type="binding site" evidence="5">
    <location>
        <position position="152"/>
    </location>
    <ligand>
        <name>molybdate</name>
        <dbReference type="ChEBI" id="CHEBI:36264"/>
    </ligand>
</feature>
<dbReference type="CDD" id="cd13537">
    <property type="entry name" value="PBP2_YvgL_like"/>
    <property type="match status" value="1"/>
</dbReference>
<dbReference type="InterPro" id="IPR041879">
    <property type="entry name" value="YvgL-like_PBP2"/>
</dbReference>
<dbReference type="GO" id="GO:0030973">
    <property type="term" value="F:molybdate ion binding"/>
    <property type="evidence" value="ECO:0007669"/>
    <property type="project" value="UniProtKB-ARBA"/>
</dbReference>
<evidence type="ECO:0000256" key="2">
    <source>
        <dbReference type="ARBA" id="ARBA00022505"/>
    </source>
</evidence>
<dbReference type="GO" id="GO:0015689">
    <property type="term" value="P:molybdate ion transport"/>
    <property type="evidence" value="ECO:0007669"/>
    <property type="project" value="InterPro"/>
</dbReference>
<evidence type="ECO:0000313" key="7">
    <source>
        <dbReference type="EMBL" id="BAF58856.1"/>
    </source>
</evidence>
<dbReference type="EMBL" id="AP009389">
    <property type="protein sequence ID" value="BAF58856.1"/>
    <property type="molecule type" value="Genomic_DNA"/>
</dbReference>
<evidence type="ECO:0000313" key="8">
    <source>
        <dbReference type="Proteomes" id="UP000006556"/>
    </source>
</evidence>
<dbReference type="NCBIfam" id="TIGR01256">
    <property type="entry name" value="modA"/>
    <property type="match status" value="1"/>
</dbReference>
<evidence type="ECO:0000256" key="1">
    <source>
        <dbReference type="ARBA" id="ARBA00009175"/>
    </source>
</evidence>
<dbReference type="eggNOG" id="COG0725">
    <property type="taxonomic scope" value="Bacteria"/>
</dbReference>
<dbReference type="PROSITE" id="PS51257">
    <property type="entry name" value="PROKAR_LIPOPROTEIN"/>
    <property type="match status" value="1"/>
</dbReference>
<dbReference type="PANTHER" id="PTHR30632:SF0">
    <property type="entry name" value="SULFATE-BINDING PROTEIN"/>
    <property type="match status" value="1"/>
</dbReference>
<dbReference type="Gene3D" id="3.40.190.10">
    <property type="entry name" value="Periplasmic binding protein-like II"/>
    <property type="match status" value="2"/>
</dbReference>
<dbReference type="InterPro" id="IPR050682">
    <property type="entry name" value="ModA/WtpA"/>
</dbReference>